<dbReference type="eggNOG" id="COG3605">
    <property type="taxonomic scope" value="Bacteria"/>
</dbReference>
<dbReference type="Gene3D" id="3.30.565.10">
    <property type="entry name" value="Histidine kinase-like ATPase, C-terminal domain"/>
    <property type="match status" value="1"/>
</dbReference>
<dbReference type="eggNOG" id="COG2203">
    <property type="taxonomic scope" value="Bacteria"/>
</dbReference>
<dbReference type="AlphaFoldDB" id="E1IF52"/>
<dbReference type="Gene3D" id="3.30.450.40">
    <property type="match status" value="2"/>
</dbReference>
<dbReference type="Pfam" id="PF07568">
    <property type="entry name" value="HisKA_2"/>
    <property type="match status" value="1"/>
</dbReference>
<dbReference type="GO" id="GO:0004673">
    <property type="term" value="F:protein histidine kinase activity"/>
    <property type="evidence" value="ECO:0007669"/>
    <property type="project" value="UniProtKB-EC"/>
</dbReference>
<dbReference type="Pfam" id="PF02518">
    <property type="entry name" value="HATPase_c"/>
    <property type="match status" value="1"/>
</dbReference>
<dbReference type="STRING" id="765420.OSCT_1953"/>
<organism evidence="9 10">
    <name type="scientific">Oscillochloris trichoides DG-6</name>
    <dbReference type="NCBI Taxonomy" id="765420"/>
    <lineage>
        <taxon>Bacteria</taxon>
        <taxon>Bacillati</taxon>
        <taxon>Chloroflexota</taxon>
        <taxon>Chloroflexia</taxon>
        <taxon>Chloroflexales</taxon>
        <taxon>Chloroflexineae</taxon>
        <taxon>Oscillochloridaceae</taxon>
        <taxon>Oscillochloris</taxon>
    </lineage>
</organism>
<dbReference type="InterPro" id="IPR003594">
    <property type="entry name" value="HATPase_dom"/>
</dbReference>
<evidence type="ECO:0000256" key="6">
    <source>
        <dbReference type="ARBA" id="ARBA00022777"/>
    </source>
</evidence>
<keyword evidence="4" id="KW-0808">Transferase</keyword>
<dbReference type="InterPro" id="IPR029016">
    <property type="entry name" value="GAF-like_dom_sf"/>
</dbReference>
<dbReference type="PROSITE" id="PS50109">
    <property type="entry name" value="HIS_KIN"/>
    <property type="match status" value="1"/>
</dbReference>
<keyword evidence="3" id="KW-0597">Phosphoprotein</keyword>
<dbReference type="EC" id="2.7.13.3" evidence="2"/>
<dbReference type="EMBL" id="ADVR01000081">
    <property type="protein sequence ID" value="EFO80193.1"/>
    <property type="molecule type" value="Genomic_DNA"/>
</dbReference>
<evidence type="ECO:0000256" key="2">
    <source>
        <dbReference type="ARBA" id="ARBA00012438"/>
    </source>
</evidence>
<evidence type="ECO:0000256" key="4">
    <source>
        <dbReference type="ARBA" id="ARBA00022679"/>
    </source>
</evidence>
<evidence type="ECO:0000256" key="1">
    <source>
        <dbReference type="ARBA" id="ARBA00000085"/>
    </source>
</evidence>
<evidence type="ECO:0000313" key="9">
    <source>
        <dbReference type="EMBL" id="EFO80193.1"/>
    </source>
</evidence>
<evidence type="ECO:0000259" key="8">
    <source>
        <dbReference type="PROSITE" id="PS50109"/>
    </source>
</evidence>
<dbReference type="InterPro" id="IPR036890">
    <property type="entry name" value="HATPase_C_sf"/>
</dbReference>
<proteinExistence type="predicted"/>
<dbReference type="HOGENOM" id="CLU_435352_0_0_0"/>
<dbReference type="InterPro" id="IPR011495">
    <property type="entry name" value="Sig_transdc_His_kin_sub2_dim/P"/>
</dbReference>
<name>E1IF52_9CHLR</name>
<dbReference type="SUPFAM" id="SSF55874">
    <property type="entry name" value="ATPase domain of HSP90 chaperone/DNA topoisomerase II/histidine kinase"/>
    <property type="match status" value="1"/>
</dbReference>
<accession>E1IF52</accession>
<dbReference type="SUPFAM" id="SSF55781">
    <property type="entry name" value="GAF domain-like"/>
    <property type="match status" value="2"/>
</dbReference>
<evidence type="ECO:0000313" key="10">
    <source>
        <dbReference type="Proteomes" id="UP000054010"/>
    </source>
</evidence>
<dbReference type="InterPro" id="IPR005467">
    <property type="entry name" value="His_kinase_dom"/>
</dbReference>
<dbReference type="InterPro" id="IPR003018">
    <property type="entry name" value="GAF"/>
</dbReference>
<dbReference type="GO" id="GO:0005524">
    <property type="term" value="F:ATP binding"/>
    <property type="evidence" value="ECO:0007669"/>
    <property type="project" value="UniProtKB-KW"/>
</dbReference>
<comment type="caution">
    <text evidence="9">The sequence shown here is derived from an EMBL/GenBank/DDBJ whole genome shotgun (WGS) entry which is preliminary data.</text>
</comment>
<dbReference type="PANTHER" id="PTHR41523">
    <property type="entry name" value="TWO-COMPONENT SYSTEM SENSOR PROTEIN"/>
    <property type="match status" value="1"/>
</dbReference>
<protein>
    <recommendedName>
        <fullName evidence="2">histidine kinase</fullName>
        <ecNumber evidence="2">2.7.13.3</ecNumber>
    </recommendedName>
</protein>
<evidence type="ECO:0000256" key="5">
    <source>
        <dbReference type="ARBA" id="ARBA00022741"/>
    </source>
</evidence>
<feature type="domain" description="Histidine kinase" evidence="8">
    <location>
        <begin position="428"/>
        <end position="623"/>
    </location>
</feature>
<dbReference type="PANTHER" id="PTHR41523:SF8">
    <property type="entry name" value="ETHYLENE RESPONSE SENSOR PROTEIN"/>
    <property type="match status" value="1"/>
</dbReference>
<keyword evidence="5" id="KW-0547">Nucleotide-binding</keyword>
<comment type="catalytic activity">
    <reaction evidence="1">
        <text>ATP + protein L-histidine = ADP + protein N-phospho-L-histidine.</text>
        <dbReference type="EC" id="2.7.13.3"/>
    </reaction>
</comment>
<dbReference type="eggNOG" id="COG3920">
    <property type="taxonomic scope" value="Bacteria"/>
</dbReference>
<gene>
    <name evidence="9" type="ORF">OSCT_1953</name>
</gene>
<dbReference type="Pfam" id="PF01590">
    <property type="entry name" value="GAF"/>
    <property type="match status" value="2"/>
</dbReference>
<keyword evidence="10" id="KW-1185">Reference proteome</keyword>
<evidence type="ECO:0000256" key="3">
    <source>
        <dbReference type="ARBA" id="ARBA00022553"/>
    </source>
</evidence>
<sequence>MTLMAEQAVEGRVDQLRHIASLWYAQGGAAEVLAELGLAVASRLSMPQGLVVSELMLAFGAAQEEQRTREWEARLLARASELDGLHRIISAANSTLDLDTSLQTVVETVAEVVHVQACSVYLYDKHRDELVLRAARGLNFAAVGQVVTKLGTGVTGWAAQLGHPVAVRDVCQETRFTVEPQLGDQIFHSVLAVPIVLFSAERFQFSADKLQGVISVQTTGPRDFTQEEISFVEVAAGELAFFIANAQLYQQTDERLHQKLRELTTLQQVSKSIAEQIGLRDVLNLISEKAVELAQADRAAIFQMDDGKLQLVSSHGGAGDGVRDFIIQTVRDSRPMAVMNAYQDARFPELAQVAVRENFHSLFCMPLRARERTIGGICLYKSEPHLFDYEQVRLLSTFADEAAIAIENARLYDESQRALMIKSALLQEMHHRVRNNLQTISALLAMQLRRVEPNSQGAKALRESASRIQSIAAIHNLLSREDLGVTTVNAVARQVVDSTKATLVGNDFPIKFAITGDAVRVGSRDATVLALVINELISNSLTHGLAAEGGKVEISAQLVEDMVMVNVRDDGPSHPPPPISHSSGLGLQIIETLVNEDLGGRFQLFREENGEWMCAQVRFPQRTIIEEE</sequence>
<evidence type="ECO:0000256" key="7">
    <source>
        <dbReference type="ARBA" id="ARBA00022840"/>
    </source>
</evidence>
<reference evidence="9 10" key="1">
    <citation type="journal article" date="2011" name="J. Bacteriol.">
        <title>Draft genome sequence of the anoxygenic filamentous phototrophic bacterium Oscillochloris trichoides subsp. DG-6.</title>
        <authorList>
            <person name="Kuznetsov B.B."/>
            <person name="Ivanovsky R.N."/>
            <person name="Keppen O.I."/>
            <person name="Sukhacheva M.V."/>
            <person name="Bumazhkin B.K."/>
            <person name="Patutina E.O."/>
            <person name="Beletsky A.V."/>
            <person name="Mardanov A.V."/>
            <person name="Baslerov R.V."/>
            <person name="Panteleeva A.N."/>
            <person name="Kolganova T.V."/>
            <person name="Ravin N.V."/>
            <person name="Skryabin K.G."/>
        </authorList>
    </citation>
    <scope>NUCLEOTIDE SEQUENCE [LARGE SCALE GENOMIC DNA]</scope>
    <source>
        <strain evidence="9 10">DG-6</strain>
    </source>
</reference>
<keyword evidence="7" id="KW-0067">ATP-binding</keyword>
<keyword evidence="6 9" id="KW-0418">Kinase</keyword>
<dbReference type="Gene3D" id="3.30.450.20">
    <property type="entry name" value="PAS domain"/>
    <property type="match status" value="1"/>
</dbReference>
<dbReference type="SMART" id="SM00065">
    <property type="entry name" value="GAF"/>
    <property type="match status" value="2"/>
</dbReference>
<dbReference type="Proteomes" id="UP000054010">
    <property type="component" value="Unassembled WGS sequence"/>
</dbReference>